<gene>
    <name evidence="9" type="primary">LOC138929211</name>
</gene>
<dbReference type="InterPro" id="IPR041588">
    <property type="entry name" value="Integrase_H2C2"/>
</dbReference>
<dbReference type="InterPro" id="IPR021109">
    <property type="entry name" value="Peptidase_aspartic_dom_sf"/>
</dbReference>
<dbReference type="PANTHER" id="PTHR47331">
    <property type="entry name" value="PHD-TYPE DOMAIN-CONTAINING PROTEIN"/>
    <property type="match status" value="1"/>
</dbReference>
<evidence type="ECO:0000256" key="6">
    <source>
        <dbReference type="ARBA" id="ARBA00022918"/>
    </source>
</evidence>
<keyword evidence="5" id="KW-0378">Hydrolase</keyword>
<dbReference type="InterPro" id="IPR036397">
    <property type="entry name" value="RNaseH_sf"/>
</dbReference>
<dbReference type="InterPro" id="IPR008042">
    <property type="entry name" value="Retrotrans_Pao"/>
</dbReference>
<dbReference type="PROSITE" id="PS50994">
    <property type="entry name" value="INTEGRASE"/>
    <property type="match status" value="1"/>
</dbReference>
<dbReference type="InterPro" id="IPR012337">
    <property type="entry name" value="RNaseH-like_sf"/>
</dbReference>
<dbReference type="SUPFAM" id="SSF53098">
    <property type="entry name" value="Ribonuclease H-like"/>
    <property type="match status" value="1"/>
</dbReference>
<dbReference type="Pfam" id="PF05380">
    <property type="entry name" value="Peptidase_A17"/>
    <property type="match status" value="1"/>
</dbReference>
<keyword evidence="6" id="KW-0695">RNA-directed DNA polymerase</keyword>
<dbReference type="Proteomes" id="UP001652661">
    <property type="component" value="Chromosome X"/>
</dbReference>
<dbReference type="RefSeq" id="XP_070144625.1">
    <property type="nucleotide sequence ID" value="XM_070288524.1"/>
</dbReference>
<accession>A0ABM4GPJ3</accession>
<proteinExistence type="predicted"/>
<protein>
    <recommendedName>
        <fullName evidence="7">Integrase catalytic domain-containing protein</fullName>
    </recommendedName>
</protein>
<keyword evidence="2" id="KW-0548">Nucleotidyltransferase</keyword>
<dbReference type="InterPro" id="IPR001584">
    <property type="entry name" value="Integrase_cat-core"/>
</dbReference>
<evidence type="ECO:0000256" key="1">
    <source>
        <dbReference type="ARBA" id="ARBA00022679"/>
    </source>
</evidence>
<dbReference type="GeneID" id="138929211"/>
<dbReference type="Pfam" id="PF17921">
    <property type="entry name" value="Integrase_H2C2"/>
    <property type="match status" value="1"/>
</dbReference>
<evidence type="ECO:0000313" key="8">
    <source>
        <dbReference type="Proteomes" id="UP001652661"/>
    </source>
</evidence>
<dbReference type="CDD" id="cd01644">
    <property type="entry name" value="RT_pepA17"/>
    <property type="match status" value="1"/>
</dbReference>
<feature type="domain" description="Integrase catalytic" evidence="7">
    <location>
        <begin position="961"/>
        <end position="1156"/>
    </location>
</feature>
<evidence type="ECO:0000256" key="2">
    <source>
        <dbReference type="ARBA" id="ARBA00022695"/>
    </source>
</evidence>
<name>A0ABM4GPJ3_DROKI</name>
<dbReference type="InterPro" id="IPR001969">
    <property type="entry name" value="Aspartic_peptidase_AS"/>
</dbReference>
<evidence type="ECO:0000313" key="9">
    <source>
        <dbReference type="RefSeq" id="XP_070144625.1"/>
    </source>
</evidence>
<evidence type="ECO:0000256" key="4">
    <source>
        <dbReference type="ARBA" id="ARBA00022759"/>
    </source>
</evidence>
<evidence type="ECO:0000256" key="5">
    <source>
        <dbReference type="ARBA" id="ARBA00022801"/>
    </source>
</evidence>
<dbReference type="Gene3D" id="2.40.70.10">
    <property type="entry name" value="Acid Proteases"/>
    <property type="match status" value="1"/>
</dbReference>
<evidence type="ECO:0000259" key="7">
    <source>
        <dbReference type="PROSITE" id="PS50994"/>
    </source>
</evidence>
<dbReference type="PROSITE" id="PS00141">
    <property type="entry name" value="ASP_PROTEASE"/>
    <property type="match status" value="1"/>
</dbReference>
<dbReference type="InterPro" id="IPR043502">
    <property type="entry name" value="DNA/RNA_pol_sf"/>
</dbReference>
<dbReference type="SUPFAM" id="SSF56672">
    <property type="entry name" value="DNA/RNA polymerases"/>
    <property type="match status" value="1"/>
</dbReference>
<dbReference type="Gene3D" id="3.30.420.10">
    <property type="entry name" value="Ribonuclease H-like superfamily/Ribonuclease H"/>
    <property type="match status" value="1"/>
</dbReference>
<organism evidence="8 9">
    <name type="scientific">Drosophila kikkawai</name>
    <name type="common">Fruit fly</name>
    <dbReference type="NCBI Taxonomy" id="30033"/>
    <lineage>
        <taxon>Eukaryota</taxon>
        <taxon>Metazoa</taxon>
        <taxon>Ecdysozoa</taxon>
        <taxon>Arthropoda</taxon>
        <taxon>Hexapoda</taxon>
        <taxon>Insecta</taxon>
        <taxon>Pterygota</taxon>
        <taxon>Neoptera</taxon>
        <taxon>Endopterygota</taxon>
        <taxon>Diptera</taxon>
        <taxon>Brachycera</taxon>
        <taxon>Muscomorpha</taxon>
        <taxon>Ephydroidea</taxon>
        <taxon>Drosophilidae</taxon>
        <taxon>Drosophila</taxon>
        <taxon>Sophophora</taxon>
    </lineage>
</organism>
<sequence length="1270" mass="143795">MNLIMHRTIQQRGACKGQLTRTLNSATDFAQRCDCVQTLQHKLERLVATFNHFMELSDDLVEFNLEDGYEDPGLDIPEYEEKFYSAHAIFSNAIKEMGGQDYGQDQSNLLISSTVERLFEGQNQLLEQIHTSSSATDLSHHTVERANNQALLPTILANVIDACGNTTSCRLLLDTGSTITMVSESFIQRIGISRSHARISVVGLGASPAGVSRGRATFTLLSRTTTASVEVTGLIMSSLTSLLPAQQVKSSSSIWNKIRRLPLADPTFGAPGKIDVILGADQLWNIYTGHRREFGIEYPIALHTNFGWVITGSYSDCNEASTQAQVHHAYEDLDSLVRSFMDMEQVHPTKATIDASDPAEQHFLKTHARTEDGVYIVQYPFKEPIMPIGSTLPQALNRFAALERKFRKFPALKQQYVDFMEDYLRRGHMELIPATAAGEDPARYNYLAHHAVFKPDSTTTRCRVVFDGSGKDSKGHSLNSRLHIGPPIQRDLLGVCLRFRQHRYVFCADIEKMFRGILVADEHTHYQRIVWRKEETATLDHYRLLTVTYGLASSPFIAVRVLKQLATDYAEMYPNAAVVLNRDAYVDDIPTGCDKVEDLIALKDELILLLSEAHFNLRKWSSNCCGLLKSLPKEICEYPPNALENDSPFRFVKVLGVCWEPKTDHIFFKLSPPGITTALTKRILLSELAKIYDPLGLLAPTTVFLKILFQDSWLSSVEWSEDLVDHQIWWNGPAWLSQSRSAWPPAKAKFALSTEEEACLEVKAEHKVNLHISDDGNSLNCMINKISSWSRLIRILSYCFRFVHRFRGRTPLQPFLAAWELQYARSRIFAHVQKEFFSMEYTQLSTGQQLSKKSKLIRYTPFLDEQGIMRVGGRIDNSLANYDAKHPIILPKESPIAATLILYQHSALLHAGVEYTFHSLRQRYWILGARNLVRKTVFNCRTCFLQRRHTASQLMADLPEFRVQPARCFLHTGLDYAGPVSIKISTGRTPKFGKAWFAIFVCLSTKAIHIELVSDLTTSAFIAAFQRFWSRRGPISDLYSDNGTTFHGAKKELAEMQQIAISQSQNEEISSFLSTHEVNWHFIPPSAPHFGGIWETGVRSIKLHLKRVVGSSALTFEEYSTLLIQIEGLLNSRPLCAPSDHSLNPLTPSHFLTGQPLTSVPEPSLLDVNINRLQRWRQLQAKVQGFWKRWNLEYLNTLQARTKWQQDAQDIAMDTLVVLKEPNQPPSKWLLGRVVEVHPGQDQRVRVVTVKTARGTYKRPITKIAVLPLN</sequence>
<keyword evidence="3" id="KW-0540">Nuclease</keyword>
<reference evidence="9" key="1">
    <citation type="submission" date="2025-08" db="UniProtKB">
        <authorList>
            <consortium name="RefSeq"/>
        </authorList>
    </citation>
    <scope>IDENTIFICATION</scope>
    <source>
        <strain evidence="9">14028-0561.14</strain>
        <tissue evidence="9">Whole fly</tissue>
    </source>
</reference>
<keyword evidence="8" id="KW-1185">Reference proteome</keyword>
<dbReference type="Pfam" id="PF18701">
    <property type="entry name" value="DUF5641"/>
    <property type="match status" value="1"/>
</dbReference>
<keyword evidence="1" id="KW-0808">Transferase</keyword>
<keyword evidence="4" id="KW-0255">Endonuclease</keyword>
<evidence type="ECO:0000256" key="3">
    <source>
        <dbReference type="ARBA" id="ARBA00022722"/>
    </source>
</evidence>
<dbReference type="InterPro" id="IPR040676">
    <property type="entry name" value="DUF5641"/>
</dbReference>